<evidence type="ECO:0000313" key="1">
    <source>
        <dbReference type="EMBL" id="MFC4025238.1"/>
    </source>
</evidence>
<dbReference type="RefSeq" id="WP_379497727.1">
    <property type="nucleotide sequence ID" value="NZ_JBHSAO010000011.1"/>
</dbReference>
<accession>A0ABV8H075</accession>
<comment type="caution">
    <text evidence="1">The sequence shown here is derived from an EMBL/GenBank/DDBJ whole genome shotgun (WGS) entry which is preliminary data.</text>
</comment>
<evidence type="ECO:0000313" key="2">
    <source>
        <dbReference type="Proteomes" id="UP001595772"/>
    </source>
</evidence>
<dbReference type="Proteomes" id="UP001595772">
    <property type="component" value="Unassembled WGS sequence"/>
</dbReference>
<protein>
    <submittedName>
        <fullName evidence="1">Uncharacterized protein</fullName>
    </submittedName>
</protein>
<keyword evidence="2" id="KW-1185">Reference proteome</keyword>
<sequence length="90" mass="10705">MKIPFEKYTVYVTFDDGKIYELKEDFSKELVSDMKMSTLENPTLVLHKQQLDEAKTFYKESSVKLDNETWNNYYKIGFITLQELKAFTSK</sequence>
<gene>
    <name evidence="1" type="ORF">ACFOUV_15690</name>
</gene>
<proteinExistence type="predicted"/>
<reference evidence="2" key="1">
    <citation type="journal article" date="2019" name="Int. J. Syst. Evol. Microbiol.">
        <title>The Global Catalogue of Microorganisms (GCM) 10K type strain sequencing project: providing services to taxonomists for standard genome sequencing and annotation.</title>
        <authorList>
            <consortium name="The Broad Institute Genomics Platform"/>
            <consortium name="The Broad Institute Genome Sequencing Center for Infectious Disease"/>
            <person name="Wu L."/>
            <person name="Ma J."/>
        </authorList>
    </citation>
    <scope>NUCLEOTIDE SEQUENCE [LARGE SCALE GENOMIC DNA]</scope>
    <source>
        <strain evidence="2">IBRC-M 10703</strain>
    </source>
</reference>
<name>A0ABV8H075_9BACI</name>
<organism evidence="1 2">
    <name type="scientific">Oceanobacillus longus</name>
    <dbReference type="NCBI Taxonomy" id="930120"/>
    <lineage>
        <taxon>Bacteria</taxon>
        <taxon>Bacillati</taxon>
        <taxon>Bacillota</taxon>
        <taxon>Bacilli</taxon>
        <taxon>Bacillales</taxon>
        <taxon>Bacillaceae</taxon>
        <taxon>Oceanobacillus</taxon>
    </lineage>
</organism>
<dbReference type="EMBL" id="JBHSAO010000011">
    <property type="protein sequence ID" value="MFC4025238.1"/>
    <property type="molecule type" value="Genomic_DNA"/>
</dbReference>